<dbReference type="InterPro" id="IPR001647">
    <property type="entry name" value="HTH_TetR"/>
</dbReference>
<feature type="DNA-binding region" description="H-T-H motif" evidence="4">
    <location>
        <begin position="34"/>
        <end position="53"/>
    </location>
</feature>
<dbReference type="PROSITE" id="PS50977">
    <property type="entry name" value="HTH_TETR_2"/>
    <property type="match status" value="1"/>
</dbReference>
<keyword evidence="1" id="KW-0805">Transcription regulation</keyword>
<keyword evidence="7" id="KW-1185">Reference proteome</keyword>
<evidence type="ECO:0000259" key="5">
    <source>
        <dbReference type="PROSITE" id="PS50977"/>
    </source>
</evidence>
<evidence type="ECO:0000256" key="2">
    <source>
        <dbReference type="ARBA" id="ARBA00023125"/>
    </source>
</evidence>
<dbReference type="PANTHER" id="PTHR47506:SF1">
    <property type="entry name" value="HTH-TYPE TRANSCRIPTIONAL REGULATOR YJDC"/>
    <property type="match status" value="1"/>
</dbReference>
<keyword evidence="3" id="KW-0804">Transcription</keyword>
<comment type="caution">
    <text evidence="6">The sequence shown here is derived from an EMBL/GenBank/DDBJ whole genome shotgun (WGS) entry which is preliminary data.</text>
</comment>
<organism evidence="6 7">
    <name type="scientific">Paenibacillus radicis</name>
    <name type="common">ex Xue et al. 2023</name>
    <dbReference type="NCBI Taxonomy" id="2972489"/>
    <lineage>
        <taxon>Bacteria</taxon>
        <taxon>Bacillati</taxon>
        <taxon>Bacillota</taxon>
        <taxon>Bacilli</taxon>
        <taxon>Bacillales</taxon>
        <taxon>Paenibacillaceae</taxon>
        <taxon>Paenibacillus</taxon>
    </lineage>
</organism>
<dbReference type="EMBL" id="JANQBD010000004">
    <property type="protein sequence ID" value="MCR8630935.1"/>
    <property type="molecule type" value="Genomic_DNA"/>
</dbReference>
<evidence type="ECO:0000313" key="7">
    <source>
        <dbReference type="Proteomes" id="UP001300012"/>
    </source>
</evidence>
<feature type="domain" description="HTH tetR-type" evidence="5">
    <location>
        <begin position="11"/>
        <end position="71"/>
    </location>
</feature>
<sequence>MMRIIDSNNTNPSLLLLLAAAEELIREKGCRATTLQDIINKTGLSKGAIYHYVSSKDELFGLILQSKVKAMNDSFQEAIARAMKSNDSNAPFLAVAQGLHESSKESSAYNSIFIYLLSQKENPAIAKILAQLQQYSRETTIQWIKSGQQEKAIPHSVDPAKMADLFLIFTYGLRVQNLIAPTSTAIDSAYLYHMIMTTLKQQ</sequence>
<dbReference type="InterPro" id="IPR036271">
    <property type="entry name" value="Tet_transcr_reg_TetR-rel_C_sf"/>
</dbReference>
<gene>
    <name evidence="6" type="ORF">NV381_06930</name>
</gene>
<evidence type="ECO:0000256" key="3">
    <source>
        <dbReference type="ARBA" id="ARBA00023163"/>
    </source>
</evidence>
<name>A0ABT1YDU0_9BACL</name>
<evidence type="ECO:0000256" key="1">
    <source>
        <dbReference type="ARBA" id="ARBA00023015"/>
    </source>
</evidence>
<protein>
    <submittedName>
        <fullName evidence="6">TetR/AcrR family transcriptional regulator</fullName>
    </submittedName>
</protein>
<dbReference type="PRINTS" id="PR00455">
    <property type="entry name" value="HTHTETR"/>
</dbReference>
<dbReference type="Gene3D" id="1.10.357.10">
    <property type="entry name" value="Tetracycline Repressor, domain 2"/>
    <property type="match status" value="1"/>
</dbReference>
<proteinExistence type="predicted"/>
<dbReference type="SUPFAM" id="SSF48498">
    <property type="entry name" value="Tetracyclin repressor-like, C-terminal domain"/>
    <property type="match status" value="1"/>
</dbReference>
<evidence type="ECO:0000313" key="6">
    <source>
        <dbReference type="EMBL" id="MCR8630935.1"/>
    </source>
</evidence>
<dbReference type="Pfam" id="PF00440">
    <property type="entry name" value="TetR_N"/>
    <property type="match status" value="1"/>
</dbReference>
<evidence type="ECO:0000256" key="4">
    <source>
        <dbReference type="PROSITE-ProRule" id="PRU00335"/>
    </source>
</evidence>
<accession>A0ABT1YDU0</accession>
<dbReference type="Proteomes" id="UP001300012">
    <property type="component" value="Unassembled WGS sequence"/>
</dbReference>
<keyword evidence="2 4" id="KW-0238">DNA-binding</keyword>
<dbReference type="SUPFAM" id="SSF46689">
    <property type="entry name" value="Homeodomain-like"/>
    <property type="match status" value="1"/>
</dbReference>
<dbReference type="RefSeq" id="WP_258212542.1">
    <property type="nucleotide sequence ID" value="NZ_JANQBD010000004.1"/>
</dbReference>
<dbReference type="PANTHER" id="PTHR47506">
    <property type="entry name" value="TRANSCRIPTIONAL REGULATORY PROTEIN"/>
    <property type="match status" value="1"/>
</dbReference>
<reference evidence="6 7" key="1">
    <citation type="submission" date="2022-08" db="EMBL/GenBank/DDBJ databases">
        <title>Paenibacillus endoradicis sp. nov., Paenibacillus radicibacter sp. nov and Paenibacillus pararadicis sp. nov., three cold-adapted plant growth-promoting bacteria isolated from root of Larix gmelinii in Great Khingan.</title>
        <authorList>
            <person name="Xue H."/>
        </authorList>
    </citation>
    <scope>NUCLEOTIDE SEQUENCE [LARGE SCALE GENOMIC DNA]</scope>
    <source>
        <strain evidence="6 7">N5-1-1-5</strain>
    </source>
</reference>
<dbReference type="InterPro" id="IPR009057">
    <property type="entry name" value="Homeodomain-like_sf"/>
</dbReference>